<name>A0AAJ7C7W8_CEPCN</name>
<protein>
    <submittedName>
        <fullName evidence="3">Uncharacterized protein LOC107271987</fullName>
    </submittedName>
</protein>
<dbReference type="SUPFAM" id="SSF50630">
    <property type="entry name" value="Acid proteases"/>
    <property type="match status" value="1"/>
</dbReference>
<dbReference type="InterPro" id="IPR021109">
    <property type="entry name" value="Peptidase_aspartic_dom_sf"/>
</dbReference>
<evidence type="ECO:0000313" key="2">
    <source>
        <dbReference type="Proteomes" id="UP000694920"/>
    </source>
</evidence>
<feature type="region of interest" description="Disordered" evidence="1">
    <location>
        <begin position="253"/>
        <end position="272"/>
    </location>
</feature>
<gene>
    <name evidence="3" type="primary">LOC107271987</name>
</gene>
<dbReference type="Proteomes" id="UP000694920">
    <property type="component" value="Unplaced"/>
</dbReference>
<dbReference type="GeneID" id="107271987"/>
<accession>A0AAJ7C7W8</accession>
<dbReference type="RefSeq" id="XP_015604132.1">
    <property type="nucleotide sequence ID" value="XM_015748646.2"/>
</dbReference>
<feature type="compositionally biased region" description="Basic and acidic residues" evidence="1">
    <location>
        <begin position="319"/>
        <end position="329"/>
    </location>
</feature>
<proteinExistence type="predicted"/>
<sequence>MLLNAMRRLAGGQLGNYALQNMFLDKMPEHISILLSAEPDIKLDKLAARADHIMDAARPQVAHISTEAPFKEHIEAFNRGPPRKGSTQNNWRPAPSNKGKRNDRSGYVCFYHRRFGYKARNCEDKCAFKPRQPVAIGSLSDGSTSNLLTISDKFNQLCFLVDTGAEISVLPKMCCKGFSKQTNCKLHAANGTSIKTFGTKSLTLDLGLQKPFRWEFCVADVEQPSIGADFLKSHNLPVNLNNRRLRNMVSLHSSDENTPAMPTKFDDTTSSRTTCSSTFLPKEISRRPKVRRWRGSSVATHEAAANPDRGPSWRWHPQQFDEREASSRF</sequence>
<dbReference type="AlphaFoldDB" id="A0AAJ7C7W8"/>
<feature type="region of interest" description="Disordered" evidence="1">
    <location>
        <begin position="77"/>
        <end position="101"/>
    </location>
</feature>
<dbReference type="GO" id="GO:0006508">
    <property type="term" value="P:proteolysis"/>
    <property type="evidence" value="ECO:0007669"/>
    <property type="project" value="InterPro"/>
</dbReference>
<dbReference type="InterPro" id="IPR001969">
    <property type="entry name" value="Aspartic_peptidase_AS"/>
</dbReference>
<dbReference type="Gene3D" id="2.40.70.10">
    <property type="entry name" value="Acid Proteases"/>
    <property type="match status" value="1"/>
</dbReference>
<dbReference type="PROSITE" id="PS00141">
    <property type="entry name" value="ASP_PROTEASE"/>
    <property type="match status" value="1"/>
</dbReference>
<dbReference type="PANTHER" id="PTHR33327">
    <property type="entry name" value="ENDONUCLEASE"/>
    <property type="match status" value="1"/>
</dbReference>
<reference evidence="3" key="1">
    <citation type="submission" date="2025-08" db="UniProtKB">
        <authorList>
            <consortium name="RefSeq"/>
        </authorList>
    </citation>
    <scope>IDENTIFICATION</scope>
</reference>
<dbReference type="KEGG" id="ccin:107271987"/>
<evidence type="ECO:0000256" key="1">
    <source>
        <dbReference type="SAM" id="MobiDB-lite"/>
    </source>
</evidence>
<keyword evidence="2" id="KW-1185">Reference proteome</keyword>
<organism evidence="2 3">
    <name type="scientific">Cephus cinctus</name>
    <name type="common">Wheat stem sawfly</name>
    <dbReference type="NCBI Taxonomy" id="211228"/>
    <lineage>
        <taxon>Eukaryota</taxon>
        <taxon>Metazoa</taxon>
        <taxon>Ecdysozoa</taxon>
        <taxon>Arthropoda</taxon>
        <taxon>Hexapoda</taxon>
        <taxon>Insecta</taxon>
        <taxon>Pterygota</taxon>
        <taxon>Neoptera</taxon>
        <taxon>Endopterygota</taxon>
        <taxon>Hymenoptera</taxon>
        <taxon>Cephoidea</taxon>
        <taxon>Cephidae</taxon>
        <taxon>Cephus</taxon>
    </lineage>
</organism>
<dbReference type="PANTHER" id="PTHR33327:SF3">
    <property type="entry name" value="RNA-DIRECTED DNA POLYMERASE"/>
    <property type="match status" value="1"/>
</dbReference>
<dbReference type="GO" id="GO:0004190">
    <property type="term" value="F:aspartic-type endopeptidase activity"/>
    <property type="evidence" value="ECO:0007669"/>
    <property type="project" value="InterPro"/>
</dbReference>
<feature type="region of interest" description="Disordered" evidence="1">
    <location>
        <begin position="286"/>
        <end position="329"/>
    </location>
</feature>
<evidence type="ECO:0000313" key="3">
    <source>
        <dbReference type="RefSeq" id="XP_015604132.1"/>
    </source>
</evidence>